<dbReference type="PANTHER" id="PTHR23274:SF51">
    <property type="entry name" value="OS03G0423850 PROTEIN"/>
    <property type="match status" value="1"/>
</dbReference>
<feature type="domain" description="DNA helicase Pif1-like 2B" evidence="1">
    <location>
        <begin position="94"/>
        <end position="139"/>
    </location>
</feature>
<dbReference type="InterPro" id="IPR027417">
    <property type="entry name" value="P-loop_NTPase"/>
</dbReference>
<dbReference type="EMBL" id="JAJJMB010008983">
    <property type="protein sequence ID" value="KAI3917653.1"/>
    <property type="molecule type" value="Genomic_DNA"/>
</dbReference>
<dbReference type="Gene3D" id="3.40.50.300">
    <property type="entry name" value="P-loop containing nucleotide triphosphate hydrolases"/>
    <property type="match status" value="1"/>
</dbReference>
<dbReference type="SUPFAM" id="SSF52540">
    <property type="entry name" value="P-loop containing nucleoside triphosphate hydrolases"/>
    <property type="match status" value="1"/>
</dbReference>
<dbReference type="PANTHER" id="PTHR23274">
    <property type="entry name" value="DNA HELICASE-RELATED"/>
    <property type="match status" value="1"/>
</dbReference>
<dbReference type="AlphaFoldDB" id="A0AAD4SQ59"/>
<accession>A0AAD4SQ59</accession>
<evidence type="ECO:0000313" key="3">
    <source>
        <dbReference type="Proteomes" id="UP001202328"/>
    </source>
</evidence>
<proteinExistence type="predicted"/>
<gene>
    <name evidence="2" type="ORF">MKW98_021415</name>
</gene>
<reference evidence="2" key="1">
    <citation type="submission" date="2022-04" db="EMBL/GenBank/DDBJ databases">
        <title>A functionally conserved STORR gene fusion in Papaver species that diverged 16.8 million years ago.</title>
        <authorList>
            <person name="Catania T."/>
        </authorList>
    </citation>
    <scope>NUCLEOTIDE SEQUENCE</scope>
    <source>
        <strain evidence="2">S-188037</strain>
    </source>
</reference>
<protein>
    <recommendedName>
        <fullName evidence="1">DNA helicase Pif1-like 2B domain-containing protein</fullName>
    </recommendedName>
</protein>
<name>A0AAD4SQ59_9MAGN</name>
<dbReference type="InterPro" id="IPR049163">
    <property type="entry name" value="Pif1-like_2B_dom"/>
</dbReference>
<sequence>VGTNPEEKIQLPPSVHRCNDVKELISKLYPCLGTYDQVSPEQLTERIILSARNDDVNEINKEALDILEGETYTYLAADKLNADESGIIPNYSSEFLQNLSPPGMPLFKLQLKIGCPVILMRNLAPSEGLCNGTRLLVTKCGKHVLQAKILTGHKAGDKVLIPRILFQPSVTELNINMTRRQFPVRLAYAMTINKSQGQSVKYVGIDLRTPVFSHGQLYVALSRCTAANRITVLLENGMDNLETTNIVYPEVLL</sequence>
<feature type="non-terminal residue" evidence="2">
    <location>
        <position position="1"/>
    </location>
</feature>
<evidence type="ECO:0000259" key="1">
    <source>
        <dbReference type="Pfam" id="PF21530"/>
    </source>
</evidence>
<dbReference type="GO" id="GO:0005657">
    <property type="term" value="C:replication fork"/>
    <property type="evidence" value="ECO:0007669"/>
    <property type="project" value="TreeGrafter"/>
</dbReference>
<organism evidence="2 3">
    <name type="scientific">Papaver atlanticum</name>
    <dbReference type="NCBI Taxonomy" id="357466"/>
    <lineage>
        <taxon>Eukaryota</taxon>
        <taxon>Viridiplantae</taxon>
        <taxon>Streptophyta</taxon>
        <taxon>Embryophyta</taxon>
        <taxon>Tracheophyta</taxon>
        <taxon>Spermatophyta</taxon>
        <taxon>Magnoliopsida</taxon>
        <taxon>Ranunculales</taxon>
        <taxon>Papaveraceae</taxon>
        <taxon>Papaveroideae</taxon>
        <taxon>Papaver</taxon>
    </lineage>
</organism>
<dbReference type="GO" id="GO:0006260">
    <property type="term" value="P:DNA replication"/>
    <property type="evidence" value="ECO:0007669"/>
    <property type="project" value="TreeGrafter"/>
</dbReference>
<dbReference type="Pfam" id="PF21530">
    <property type="entry name" value="Pif1_2B_dom"/>
    <property type="match status" value="1"/>
</dbReference>
<evidence type="ECO:0000313" key="2">
    <source>
        <dbReference type="EMBL" id="KAI3917653.1"/>
    </source>
</evidence>
<keyword evidence="3" id="KW-1185">Reference proteome</keyword>
<comment type="caution">
    <text evidence="2">The sequence shown here is derived from an EMBL/GenBank/DDBJ whole genome shotgun (WGS) entry which is preliminary data.</text>
</comment>
<dbReference type="CDD" id="cd18809">
    <property type="entry name" value="SF1_C_RecD"/>
    <property type="match status" value="1"/>
</dbReference>
<dbReference type="Proteomes" id="UP001202328">
    <property type="component" value="Unassembled WGS sequence"/>
</dbReference>